<protein>
    <recommendedName>
        <fullName evidence="4">F-box domain-containing protein</fullName>
    </recommendedName>
</protein>
<name>A0AAW0YT38_9TREE</name>
<feature type="region of interest" description="Disordered" evidence="1">
    <location>
        <begin position="443"/>
        <end position="465"/>
    </location>
</feature>
<evidence type="ECO:0000313" key="3">
    <source>
        <dbReference type="Proteomes" id="UP001388673"/>
    </source>
</evidence>
<evidence type="ECO:0000313" key="2">
    <source>
        <dbReference type="EMBL" id="KAK8844156.1"/>
    </source>
</evidence>
<sequence length="465" mass="52932">MMNSARRVYETPELMSLIFGHMERRDLRRLLTLKQSFFPSVAALIWQSVHYDIVKATLDLWNPRGRIYVHAIREVIVTDPTLDSDPTTQFALISALLDDFPNLRTATRRLEYLPHLTISSWKSTFDNLWKMNVESIKTGSIEEGTSENWIVVHLRTEWVFEPETDLDQLEPPVCESGEYWIEHYIDVVLDSPPERPGFGFGFLTGFNEADRHEVAISQYINYLTDPDRRHARICSFDAGSNPFALSDLARLIRYRHPGHLDITKVRATDIDSFTIETFETFCQWAGDGGKGENLEVLHLDQRGYSIFDLLSFSRALKAIVEHFPNLVSIEIPISISITTQGRRSDLVPVTEIGVVQAEEITRRLTKLRHFTISVYGGGLGARHVDRYAFPVDTIAKNLAIVVAPAPAPKGEEKCRFGIKNRTSVFLGYNVSKQLDDAVHEIHRSTEHSAPVTAHADDPPSYRRTR</sequence>
<evidence type="ECO:0000256" key="1">
    <source>
        <dbReference type="SAM" id="MobiDB-lite"/>
    </source>
</evidence>
<dbReference type="EMBL" id="JBCAWK010000014">
    <property type="protein sequence ID" value="KAK8844156.1"/>
    <property type="molecule type" value="Genomic_DNA"/>
</dbReference>
<dbReference type="KEGG" id="kne:92184208"/>
<dbReference type="GeneID" id="92184208"/>
<organism evidence="2 3">
    <name type="scientific">Kwoniella newhampshirensis</name>
    <dbReference type="NCBI Taxonomy" id="1651941"/>
    <lineage>
        <taxon>Eukaryota</taxon>
        <taxon>Fungi</taxon>
        <taxon>Dikarya</taxon>
        <taxon>Basidiomycota</taxon>
        <taxon>Agaricomycotina</taxon>
        <taxon>Tremellomycetes</taxon>
        <taxon>Tremellales</taxon>
        <taxon>Cryptococcaceae</taxon>
        <taxon>Kwoniella</taxon>
    </lineage>
</organism>
<accession>A0AAW0YT38</accession>
<gene>
    <name evidence="2" type="ORF">IAR55_006950</name>
</gene>
<evidence type="ECO:0008006" key="4">
    <source>
        <dbReference type="Google" id="ProtNLM"/>
    </source>
</evidence>
<reference evidence="2 3" key="1">
    <citation type="journal article" date="2024" name="bioRxiv">
        <title>Comparative genomics of Cryptococcus and Kwoniella reveals pathogenesis evolution and contrasting karyotype dynamics via intercentromeric recombination or chromosome fusion.</title>
        <authorList>
            <person name="Coelho M.A."/>
            <person name="David-Palma M."/>
            <person name="Shea T."/>
            <person name="Bowers K."/>
            <person name="McGinley-Smith S."/>
            <person name="Mohammad A.W."/>
            <person name="Gnirke A."/>
            <person name="Yurkov A.M."/>
            <person name="Nowrousian M."/>
            <person name="Sun S."/>
            <person name="Cuomo C.A."/>
            <person name="Heitman J."/>
        </authorList>
    </citation>
    <scope>NUCLEOTIDE SEQUENCE [LARGE SCALE GENOMIC DNA]</scope>
    <source>
        <strain evidence="2 3">CBS 13917</strain>
    </source>
</reference>
<dbReference type="RefSeq" id="XP_066799720.1">
    <property type="nucleotide sequence ID" value="XM_066950028.1"/>
</dbReference>
<dbReference type="Proteomes" id="UP001388673">
    <property type="component" value="Unassembled WGS sequence"/>
</dbReference>
<keyword evidence="3" id="KW-1185">Reference proteome</keyword>
<proteinExistence type="predicted"/>
<feature type="compositionally biased region" description="Basic and acidic residues" evidence="1">
    <location>
        <begin position="454"/>
        <end position="465"/>
    </location>
</feature>
<comment type="caution">
    <text evidence="2">The sequence shown here is derived from an EMBL/GenBank/DDBJ whole genome shotgun (WGS) entry which is preliminary data.</text>
</comment>
<dbReference type="AlphaFoldDB" id="A0AAW0YT38"/>